<evidence type="ECO:0000313" key="2">
    <source>
        <dbReference type="Proteomes" id="UP000033934"/>
    </source>
</evidence>
<dbReference type="Proteomes" id="UP000033934">
    <property type="component" value="Unassembled WGS sequence"/>
</dbReference>
<reference evidence="1 2" key="1">
    <citation type="journal article" date="2015" name="Nature">
        <title>rRNA introns, odd ribosomes, and small enigmatic genomes across a large radiation of phyla.</title>
        <authorList>
            <person name="Brown C.T."/>
            <person name="Hug L.A."/>
            <person name="Thomas B.C."/>
            <person name="Sharon I."/>
            <person name="Castelle C.J."/>
            <person name="Singh A."/>
            <person name="Wilkins M.J."/>
            <person name="Williams K.H."/>
            <person name="Banfield J.F."/>
        </authorList>
    </citation>
    <scope>NUCLEOTIDE SEQUENCE [LARGE SCALE GENOMIC DNA]</scope>
</reference>
<name>A0A0G0LMR9_9BACT</name>
<protein>
    <submittedName>
        <fullName evidence="1">Uncharacterized protein</fullName>
    </submittedName>
</protein>
<dbReference type="EMBL" id="LBVO01000030">
    <property type="protein sequence ID" value="KKQ89275.1"/>
    <property type="molecule type" value="Genomic_DNA"/>
</dbReference>
<dbReference type="AlphaFoldDB" id="A0A0G0LMR9"/>
<accession>A0A0G0LMR9</accession>
<evidence type="ECO:0000313" key="1">
    <source>
        <dbReference type="EMBL" id="KKQ89275.1"/>
    </source>
</evidence>
<sequence length="57" mass="6862">MKIHSIQTTAKFYRSLSKLPIILQEEVIIKKEVAKGLDRRHVNRDREKIENHRFSIF</sequence>
<proteinExistence type="predicted"/>
<organism evidence="1 2">
    <name type="scientific">Berkelbacteria bacterium GW2011_GWA2_38_9</name>
    <dbReference type="NCBI Taxonomy" id="1618334"/>
    <lineage>
        <taxon>Bacteria</taxon>
        <taxon>Candidatus Berkelbacteria</taxon>
    </lineage>
</organism>
<comment type="caution">
    <text evidence="1">The sequence shown here is derived from an EMBL/GenBank/DDBJ whole genome shotgun (WGS) entry which is preliminary data.</text>
</comment>
<gene>
    <name evidence="1" type="ORF">UT11_C0030G0010</name>
</gene>